<dbReference type="InterPro" id="IPR001668">
    <property type="entry name" value="Mob_Pre"/>
</dbReference>
<sequence>MKGFVRSLRTPVGMIKARSDWYFGTKYIMLHFLGREAEQMAHMRKCSMAEAVHLCKHYERNSNIQSYGNSDVDMSKSCENYNLAPERESQTDYIQGKLSEIAHAKRKDLIVMADLIISQPVDLPEEYREPFFQEAYYFCVARYGGILGEESVISAYVHMDESTPHMHFAFLPVTENANGELRFCAKEKICRRDLKTLHGDMQKWFDEKGIPARVQNGNTKFDSNGRALSVKELKREEYKNHDRWHEHKHGAKNMQKNYGRW</sequence>
<proteinExistence type="inferred from homology"/>
<comment type="similarity">
    <text evidence="1">Belongs to the plasmid mobilization pre family.</text>
</comment>
<dbReference type="Gene3D" id="3.30.930.30">
    <property type="match status" value="1"/>
</dbReference>
<dbReference type="AlphaFoldDB" id="A0A845QJ75"/>
<dbReference type="RefSeq" id="WP_160202521.1">
    <property type="nucleotide sequence ID" value="NZ_QXWK01000021.1"/>
</dbReference>
<evidence type="ECO:0000313" key="3">
    <source>
        <dbReference type="Proteomes" id="UP000446866"/>
    </source>
</evidence>
<organism evidence="2 3">
    <name type="scientific">Anaerotruncus colihominis</name>
    <dbReference type="NCBI Taxonomy" id="169435"/>
    <lineage>
        <taxon>Bacteria</taxon>
        <taxon>Bacillati</taxon>
        <taxon>Bacillota</taxon>
        <taxon>Clostridia</taxon>
        <taxon>Eubacteriales</taxon>
        <taxon>Oscillospiraceae</taxon>
        <taxon>Anaerotruncus</taxon>
    </lineage>
</organism>
<protein>
    <recommendedName>
        <fullName evidence="4">Plasmid recombination enzyme</fullName>
    </recommendedName>
</protein>
<keyword evidence="3" id="KW-1185">Reference proteome</keyword>
<evidence type="ECO:0000256" key="1">
    <source>
        <dbReference type="ARBA" id="ARBA00010657"/>
    </source>
</evidence>
<gene>
    <name evidence="2" type="ORF">D0435_11275</name>
</gene>
<dbReference type="Pfam" id="PF01076">
    <property type="entry name" value="Mob_Pre"/>
    <property type="match status" value="1"/>
</dbReference>
<name>A0A845QJ75_9FIRM</name>
<reference evidence="2 3" key="1">
    <citation type="submission" date="2018-08" db="EMBL/GenBank/DDBJ databases">
        <title>Murine metabolic-syndrome-specific gut microbial biobank.</title>
        <authorList>
            <person name="Liu C."/>
        </authorList>
    </citation>
    <scope>NUCLEOTIDE SEQUENCE [LARGE SCALE GENOMIC DNA]</scope>
    <source>
        <strain evidence="2 3">28</strain>
    </source>
</reference>
<dbReference type="GO" id="GO:0006310">
    <property type="term" value="P:DNA recombination"/>
    <property type="evidence" value="ECO:0007669"/>
    <property type="project" value="InterPro"/>
</dbReference>
<dbReference type="Proteomes" id="UP000446866">
    <property type="component" value="Unassembled WGS sequence"/>
</dbReference>
<evidence type="ECO:0008006" key="4">
    <source>
        <dbReference type="Google" id="ProtNLM"/>
    </source>
</evidence>
<dbReference type="CDD" id="cd17242">
    <property type="entry name" value="MobM_relaxase"/>
    <property type="match status" value="1"/>
</dbReference>
<dbReference type="EMBL" id="QXWK01000021">
    <property type="protein sequence ID" value="NBH62232.1"/>
    <property type="molecule type" value="Genomic_DNA"/>
</dbReference>
<comment type="caution">
    <text evidence="2">The sequence shown here is derived from an EMBL/GenBank/DDBJ whole genome shotgun (WGS) entry which is preliminary data.</text>
</comment>
<accession>A0A845QJ75</accession>
<dbReference type="GO" id="GO:0003677">
    <property type="term" value="F:DNA binding"/>
    <property type="evidence" value="ECO:0007669"/>
    <property type="project" value="InterPro"/>
</dbReference>
<evidence type="ECO:0000313" key="2">
    <source>
        <dbReference type="EMBL" id="NBH62232.1"/>
    </source>
</evidence>